<reference evidence="1 2" key="1">
    <citation type="submission" date="2017-09" db="EMBL/GenBank/DDBJ databases">
        <title>Reassesment of A. cryaerophilus.</title>
        <authorList>
            <person name="Perez-Cataluna A."/>
            <person name="Collado L."/>
            <person name="Salgado O."/>
            <person name="Lefinanco V."/>
            <person name="Figueras M.J."/>
        </authorList>
    </citation>
    <scope>NUCLEOTIDE SEQUENCE [LARGE SCALE GENOMIC DNA]</scope>
    <source>
        <strain evidence="1 2">LMG 9861</strain>
    </source>
</reference>
<name>A0A2S9SLL4_9BACT</name>
<proteinExistence type="predicted"/>
<dbReference type="Proteomes" id="UP000239065">
    <property type="component" value="Unassembled WGS sequence"/>
</dbReference>
<sequence>MLISSNTIPQQFNSINNGIKVTQMNVFPSNEINKLDGAFKIDISSGNDTIKAKNDYKSELDNRIKISIEHYTKVYQENIKFENPISHIYDKYKNPNSQYYLKGLTDSERSVAYHSEVGYINNNGKPITIDVTGVIFRDMKPMNYSIISAEENAYNREAVNSQFQTILSNHGITIPKDEKLIFTIEPNYYTLKVNGAKDENLASAIEEILNKNSENIKQLFLHISYVKSDDNTQFTKEKQEKFNIVNSVKEFTGYNLADLEIKDGRFLAPNGEDLFKIFKDNFDKRYPNPGFDKNTILIYHENQLTELARKGFENTPDLILSIEYENGSFYDIGQKENFGTGKTAWIEEWNIAKSSEYNSVQDKINYKSKYTENPSDFTRSINKYDLIKEIEDVTGFNLNDLKEVNGKFLNKKGEDIFELYKKGVQSKYAFSKDLQEAQINHYGRLLTELSKIGLNNIVNFEPKKEEDLMQILNKIEPLEIYG</sequence>
<evidence type="ECO:0000313" key="1">
    <source>
        <dbReference type="EMBL" id="PRM87477.1"/>
    </source>
</evidence>
<dbReference type="AlphaFoldDB" id="A0A2S9SLL4"/>
<dbReference type="Pfam" id="PF16226">
    <property type="entry name" value="DUF4885"/>
    <property type="match status" value="2"/>
</dbReference>
<evidence type="ECO:0008006" key="3">
    <source>
        <dbReference type="Google" id="ProtNLM"/>
    </source>
</evidence>
<protein>
    <recommendedName>
        <fullName evidence="3">DUF4885 domain-containing protein</fullName>
    </recommendedName>
</protein>
<gene>
    <name evidence="1" type="ORF">CJ669_07905</name>
</gene>
<dbReference type="EMBL" id="NXGJ01000009">
    <property type="protein sequence ID" value="PRM87477.1"/>
    <property type="molecule type" value="Genomic_DNA"/>
</dbReference>
<dbReference type="RefSeq" id="WP_105909450.1">
    <property type="nucleotide sequence ID" value="NZ_NXGJ01000009.1"/>
</dbReference>
<dbReference type="InterPro" id="IPR032617">
    <property type="entry name" value="DUF4885"/>
</dbReference>
<evidence type="ECO:0000313" key="2">
    <source>
        <dbReference type="Proteomes" id="UP000239065"/>
    </source>
</evidence>
<organism evidence="1 2">
    <name type="scientific">Aliarcobacter cryaerophilus</name>
    <dbReference type="NCBI Taxonomy" id="28198"/>
    <lineage>
        <taxon>Bacteria</taxon>
        <taxon>Pseudomonadati</taxon>
        <taxon>Campylobacterota</taxon>
        <taxon>Epsilonproteobacteria</taxon>
        <taxon>Campylobacterales</taxon>
        <taxon>Arcobacteraceae</taxon>
        <taxon>Aliarcobacter</taxon>
    </lineage>
</organism>
<comment type="caution">
    <text evidence="1">The sequence shown here is derived from an EMBL/GenBank/DDBJ whole genome shotgun (WGS) entry which is preliminary data.</text>
</comment>
<accession>A0A2S9SLL4</accession>